<proteinExistence type="predicted"/>
<keyword evidence="6 7" id="KW-0472">Membrane</keyword>
<evidence type="ECO:0000259" key="8">
    <source>
        <dbReference type="SMART" id="SM00014"/>
    </source>
</evidence>
<keyword evidence="5 7" id="KW-1133">Transmembrane helix</keyword>
<dbReference type="InterPro" id="IPR036938">
    <property type="entry name" value="PAP2/HPO_sf"/>
</dbReference>
<dbReference type="EMBL" id="JAWJYN010000003">
    <property type="protein sequence ID" value="MDZ8162775.1"/>
    <property type="molecule type" value="Genomic_DNA"/>
</dbReference>
<accession>A0ABU5N9L6</accession>
<dbReference type="SMART" id="SM00014">
    <property type="entry name" value="acidPPc"/>
    <property type="match status" value="1"/>
</dbReference>
<dbReference type="Proteomes" id="UP001291912">
    <property type="component" value="Unassembled WGS sequence"/>
</dbReference>
<feature type="transmembrane region" description="Helical" evidence="7">
    <location>
        <begin position="12"/>
        <end position="33"/>
    </location>
</feature>
<dbReference type="Pfam" id="PF01569">
    <property type="entry name" value="PAP2"/>
    <property type="match status" value="1"/>
</dbReference>
<evidence type="ECO:0000256" key="3">
    <source>
        <dbReference type="ARBA" id="ARBA00022692"/>
    </source>
</evidence>
<keyword evidence="4" id="KW-0378">Hydrolase</keyword>
<dbReference type="PANTHER" id="PTHR14969:SF62">
    <property type="entry name" value="DECAPRENYLPHOSPHORYL-5-PHOSPHORIBOSE PHOSPHATASE RV3807C-RELATED"/>
    <property type="match status" value="1"/>
</dbReference>
<evidence type="ECO:0000256" key="7">
    <source>
        <dbReference type="SAM" id="Phobius"/>
    </source>
</evidence>
<dbReference type="Gene3D" id="1.20.144.10">
    <property type="entry name" value="Phosphatidic acid phosphatase type 2/haloperoxidase"/>
    <property type="match status" value="1"/>
</dbReference>
<evidence type="ECO:0000313" key="9">
    <source>
        <dbReference type="EMBL" id="MDZ8162775.1"/>
    </source>
</evidence>
<keyword evidence="3 7" id="KW-0812">Transmembrane</keyword>
<evidence type="ECO:0000256" key="6">
    <source>
        <dbReference type="ARBA" id="ARBA00023136"/>
    </source>
</evidence>
<feature type="transmembrane region" description="Helical" evidence="7">
    <location>
        <begin position="187"/>
        <end position="206"/>
    </location>
</feature>
<feature type="transmembrane region" description="Helical" evidence="7">
    <location>
        <begin position="71"/>
        <end position="89"/>
    </location>
</feature>
<feature type="transmembrane region" description="Helical" evidence="7">
    <location>
        <begin position="137"/>
        <end position="167"/>
    </location>
</feature>
<keyword evidence="2" id="KW-1003">Cell membrane</keyword>
<organism evidence="9 10">
    <name type="scientific">Microbacterium aquimaris</name>
    <dbReference type="NCBI Taxonomy" id="459816"/>
    <lineage>
        <taxon>Bacteria</taxon>
        <taxon>Bacillati</taxon>
        <taxon>Actinomycetota</taxon>
        <taxon>Actinomycetes</taxon>
        <taxon>Micrococcales</taxon>
        <taxon>Microbacteriaceae</taxon>
        <taxon>Microbacterium</taxon>
    </lineage>
</organism>
<evidence type="ECO:0000256" key="4">
    <source>
        <dbReference type="ARBA" id="ARBA00022801"/>
    </source>
</evidence>
<gene>
    <name evidence="9" type="ORF">R2Q92_13125</name>
</gene>
<dbReference type="SUPFAM" id="SSF48317">
    <property type="entry name" value="Acid phosphatase/Vanadium-dependent haloperoxidase"/>
    <property type="match status" value="1"/>
</dbReference>
<evidence type="ECO:0000313" key="10">
    <source>
        <dbReference type="Proteomes" id="UP001291912"/>
    </source>
</evidence>
<dbReference type="PANTHER" id="PTHR14969">
    <property type="entry name" value="SPHINGOSINE-1-PHOSPHATE PHOSPHOHYDROLASE"/>
    <property type="match status" value="1"/>
</dbReference>
<comment type="caution">
    <text evidence="9">The sequence shown here is derived from an EMBL/GenBank/DDBJ whole genome shotgun (WGS) entry which is preliminary data.</text>
</comment>
<evidence type="ECO:0000256" key="2">
    <source>
        <dbReference type="ARBA" id="ARBA00022475"/>
    </source>
</evidence>
<evidence type="ECO:0000256" key="5">
    <source>
        <dbReference type="ARBA" id="ARBA00022989"/>
    </source>
</evidence>
<name>A0ABU5N9L6_9MICO</name>
<protein>
    <submittedName>
        <fullName evidence="9">Phosphatase PAP2 family protein</fullName>
    </submittedName>
</protein>
<keyword evidence="10" id="KW-1185">Reference proteome</keyword>
<evidence type="ECO:0000256" key="1">
    <source>
        <dbReference type="ARBA" id="ARBA00004651"/>
    </source>
</evidence>
<sequence>MLSPSRVRTTAVWAAVIGVVLIGSAAGLGAWAFARGNTPFAIDAWWNALLVDAAIPLAGAVSYAMNFLGGGWFGVFVVPLGAAAALLALRRPWAAVFFLTAEATSAALVQVLKHLFGRARPTEILIISDYGSYPSGHVANAATLAVCAVVIFPRIAVALVGAAWILLMAFSRTYLHAHWLSDTVGGALVGAGAALVVAAAMAVPLARDREVVRSRRSAH</sequence>
<feature type="domain" description="Phosphatidic acid phosphatase type 2/haloperoxidase" evidence="8">
    <location>
        <begin position="94"/>
        <end position="198"/>
    </location>
</feature>
<dbReference type="InterPro" id="IPR000326">
    <property type="entry name" value="PAP2/HPO"/>
</dbReference>
<reference evidence="9 10" key="1">
    <citation type="submission" date="2023-10" db="EMBL/GenBank/DDBJ databases">
        <title>Microbacterium xanthum sp. nov., isolated from seaweed.</title>
        <authorList>
            <person name="Lee S.D."/>
        </authorList>
    </citation>
    <scope>NUCLEOTIDE SEQUENCE [LARGE SCALE GENOMIC DNA]</scope>
    <source>
        <strain evidence="9 10">KCTC 19124</strain>
    </source>
</reference>
<dbReference type="RefSeq" id="WP_194422861.1">
    <property type="nucleotide sequence ID" value="NZ_BAAAPT010000001.1"/>
</dbReference>
<comment type="subcellular location">
    <subcellularLocation>
        <location evidence="1">Cell membrane</location>
        <topology evidence="1">Multi-pass membrane protein</topology>
    </subcellularLocation>
</comment>